<dbReference type="Gene3D" id="1.20.1530.20">
    <property type="match status" value="1"/>
</dbReference>
<gene>
    <name evidence="11" type="ORF">DYL72_10990</name>
</gene>
<dbReference type="PANTHER" id="PTHR32507">
    <property type="entry name" value="NA(+)/H(+) ANTIPORTER 1"/>
    <property type="match status" value="1"/>
</dbReference>
<keyword evidence="6" id="KW-1133">Transmembrane helix</keyword>
<evidence type="ECO:0000313" key="12">
    <source>
        <dbReference type="Proteomes" id="UP000256923"/>
    </source>
</evidence>
<dbReference type="InterPro" id="IPR036291">
    <property type="entry name" value="NAD(P)-bd_dom_sf"/>
</dbReference>
<evidence type="ECO:0000256" key="6">
    <source>
        <dbReference type="ARBA" id="ARBA00022989"/>
    </source>
</evidence>
<dbReference type="InterPro" id="IPR038770">
    <property type="entry name" value="Na+/solute_symporter_sf"/>
</dbReference>
<dbReference type="GO" id="GO:1902600">
    <property type="term" value="P:proton transmembrane transport"/>
    <property type="evidence" value="ECO:0007669"/>
    <property type="project" value="InterPro"/>
</dbReference>
<reference evidence="11 12" key="1">
    <citation type="submission" date="2018-12" db="EMBL/GenBank/DDBJ databases">
        <title>Characterization and Draft Genome of Vibrio anguillarum J360 Marine Pathogen Isolated from an Outbreak in Lumpfish (Cyclopterus lumpus).</title>
        <authorList>
            <person name="Vasquez J.I."/>
            <person name="Cao T."/>
            <person name="Chakraborty S."/>
            <person name="Gnanagobal H."/>
            <person name="Wescot J."/>
            <person name="Boyce D."/>
            <person name="Santander J."/>
        </authorList>
    </citation>
    <scope>NUCLEOTIDE SEQUENCE [LARGE SCALE GENOMIC DNA]</scope>
    <source>
        <strain evidence="11 12">J360</strain>
    </source>
</reference>
<keyword evidence="3" id="KW-0050">Antiport</keyword>
<keyword evidence="8" id="KW-0472">Membrane</keyword>
<dbReference type="AlphaFoldDB" id="A0A289GA69"/>
<sequence>MHEEFIALAIAAIGVLGLTCQWLAWKLRLPAILFLLIAGIVVGPLTGWLEPQQLLGELLFPLISLAVAVILFEGSLTLNFKDIRGVNHTVWSIVSLGALVSWGITSVASYYLLDFDWSLALLFGSLTVVTGPTVIVPLLRTVRPNARLSNILRWEGILIDPLGALFVVMVYEFIISSSEAHSLYVFSLIIGVGLSIGAAAGQAVAVILKRGMLPEYLQPFAVLAVVLGVFSASNAIESESGLLTVTVMGMWLANAKNVNIQHILHFKENLTILLITGLFILLAARIELADFQALGWSALLLLVVMQLVSRPMSIFIATVRSSLSFKEKAFLAWVAPRGIVAASISSLFAIKLTAAGVEGATLLVPLTFMVIIGTVILQSATARPIAMALKVAEPAPRGFLIIGANDVARALGKAFAKYDCRVVLTDSNWDYISQARMAGLANYYGNPISSHADEYLDLIGIGHVVALSPDKHFNIMACMHFLSDFGEKRVFCLNDHANDNSSDKHKVAQEYHGLSLFNGEVSYKKLASLINQGADIKHTKLSESFTYQDYLQQNKEHFVLPLFMVNVKGRIQMHHSIQEFLPTEGEIVVSLIKQSQSH</sequence>
<name>A0A289GA69_VIBAN</name>
<feature type="domain" description="RCK N-terminal" evidence="10">
    <location>
        <begin position="399"/>
        <end position="491"/>
    </location>
</feature>
<dbReference type="SUPFAM" id="SSF51735">
    <property type="entry name" value="NAD(P)-binding Rossmann-fold domains"/>
    <property type="match status" value="1"/>
</dbReference>
<dbReference type="InterPro" id="IPR003148">
    <property type="entry name" value="RCK_N"/>
</dbReference>
<evidence type="ECO:0000259" key="10">
    <source>
        <dbReference type="Pfam" id="PF02254"/>
    </source>
</evidence>
<evidence type="ECO:0000259" key="9">
    <source>
        <dbReference type="Pfam" id="PF00999"/>
    </source>
</evidence>
<evidence type="ECO:0000256" key="3">
    <source>
        <dbReference type="ARBA" id="ARBA00022449"/>
    </source>
</evidence>
<dbReference type="Pfam" id="PF02254">
    <property type="entry name" value="TrkA_N"/>
    <property type="match status" value="1"/>
</dbReference>
<dbReference type="RefSeq" id="WP_019282732.1">
    <property type="nucleotide sequence ID" value="NZ_CP023054.1"/>
</dbReference>
<protein>
    <submittedName>
        <fullName evidence="11">Sodium:proton antiporter</fullName>
    </submittedName>
</protein>
<dbReference type="Pfam" id="PF00999">
    <property type="entry name" value="Na_H_Exchanger"/>
    <property type="match status" value="1"/>
</dbReference>
<comment type="subcellular location">
    <subcellularLocation>
        <location evidence="1">Cell membrane</location>
        <topology evidence="1">Multi-pass membrane protein</topology>
    </subcellularLocation>
</comment>
<evidence type="ECO:0000313" key="11">
    <source>
        <dbReference type="EMBL" id="AZS25487.1"/>
    </source>
</evidence>
<evidence type="ECO:0000256" key="5">
    <source>
        <dbReference type="ARBA" id="ARBA00022692"/>
    </source>
</evidence>
<dbReference type="Gene3D" id="3.40.50.720">
    <property type="entry name" value="NAD(P)-binding Rossmann-like Domain"/>
    <property type="match status" value="1"/>
</dbReference>
<keyword evidence="7" id="KW-0406">Ion transport</keyword>
<evidence type="ECO:0000256" key="4">
    <source>
        <dbReference type="ARBA" id="ARBA00022475"/>
    </source>
</evidence>
<dbReference type="EMBL" id="CP034672">
    <property type="protein sequence ID" value="AZS25487.1"/>
    <property type="molecule type" value="Genomic_DNA"/>
</dbReference>
<dbReference type="Proteomes" id="UP000256923">
    <property type="component" value="Chromosome 1"/>
</dbReference>
<dbReference type="PANTHER" id="PTHR32507:SF0">
    <property type="entry name" value="NA(+)_H(+) ANTIPORTER 2-RELATED"/>
    <property type="match status" value="1"/>
</dbReference>
<organism evidence="11 12">
    <name type="scientific">Vibrio anguillarum</name>
    <name type="common">Listonella anguillarum</name>
    <dbReference type="NCBI Taxonomy" id="55601"/>
    <lineage>
        <taxon>Bacteria</taxon>
        <taxon>Pseudomonadati</taxon>
        <taxon>Pseudomonadota</taxon>
        <taxon>Gammaproteobacteria</taxon>
        <taxon>Vibrionales</taxon>
        <taxon>Vibrionaceae</taxon>
        <taxon>Vibrio</taxon>
    </lineage>
</organism>
<dbReference type="GO" id="GO:0005886">
    <property type="term" value="C:plasma membrane"/>
    <property type="evidence" value="ECO:0007669"/>
    <property type="project" value="UniProtKB-SubCell"/>
</dbReference>
<keyword evidence="4" id="KW-1003">Cell membrane</keyword>
<evidence type="ECO:0000256" key="1">
    <source>
        <dbReference type="ARBA" id="ARBA00004651"/>
    </source>
</evidence>
<accession>A0A289GA69</accession>
<proteinExistence type="predicted"/>
<keyword evidence="2" id="KW-0813">Transport</keyword>
<evidence type="ECO:0000256" key="8">
    <source>
        <dbReference type="ARBA" id="ARBA00023136"/>
    </source>
</evidence>
<keyword evidence="5" id="KW-0812">Transmembrane</keyword>
<dbReference type="InterPro" id="IPR006153">
    <property type="entry name" value="Cation/H_exchanger_TM"/>
</dbReference>
<evidence type="ECO:0000256" key="7">
    <source>
        <dbReference type="ARBA" id="ARBA00023065"/>
    </source>
</evidence>
<dbReference type="GO" id="GO:0006813">
    <property type="term" value="P:potassium ion transport"/>
    <property type="evidence" value="ECO:0007669"/>
    <property type="project" value="InterPro"/>
</dbReference>
<dbReference type="GO" id="GO:0015297">
    <property type="term" value="F:antiporter activity"/>
    <property type="evidence" value="ECO:0007669"/>
    <property type="project" value="UniProtKB-KW"/>
</dbReference>
<evidence type="ECO:0000256" key="2">
    <source>
        <dbReference type="ARBA" id="ARBA00022448"/>
    </source>
</evidence>
<feature type="domain" description="Cation/H+ exchanger transmembrane" evidence="9">
    <location>
        <begin position="18"/>
        <end position="387"/>
    </location>
</feature>